<dbReference type="Pfam" id="PF02598">
    <property type="entry name" value="Methyltrn_RNA_3"/>
    <property type="match status" value="1"/>
</dbReference>
<dbReference type="InterPro" id="IPR003750">
    <property type="entry name" value="Put_MeTrfase-C9orf114-like"/>
</dbReference>
<protein>
    <submittedName>
        <fullName evidence="3">Uncharacterized protein</fullName>
    </submittedName>
</protein>
<dbReference type="EMBL" id="OOIL02002010">
    <property type="protein sequence ID" value="VFQ79834.1"/>
    <property type="molecule type" value="Genomic_DNA"/>
</dbReference>
<evidence type="ECO:0000256" key="2">
    <source>
        <dbReference type="SAM" id="MobiDB-lite"/>
    </source>
</evidence>
<dbReference type="InterPro" id="IPR029028">
    <property type="entry name" value="Alpha/beta_knot_MTases"/>
</dbReference>
<dbReference type="AlphaFoldDB" id="A0A484LU37"/>
<proteinExistence type="inferred from homology"/>
<dbReference type="InterPro" id="IPR029026">
    <property type="entry name" value="tRNA_m1G_MTases_N"/>
</dbReference>
<dbReference type="Gene3D" id="3.40.1280.10">
    <property type="match status" value="1"/>
</dbReference>
<reference evidence="3 4" key="1">
    <citation type="submission" date="2018-04" db="EMBL/GenBank/DDBJ databases">
        <authorList>
            <person name="Vogel A."/>
        </authorList>
    </citation>
    <scope>NUCLEOTIDE SEQUENCE [LARGE SCALE GENOMIC DNA]</scope>
</reference>
<keyword evidence="4" id="KW-1185">Reference proteome</keyword>
<evidence type="ECO:0000313" key="3">
    <source>
        <dbReference type="EMBL" id="VFQ79834.1"/>
    </source>
</evidence>
<sequence length="147" mass="16152">MGKKRTQREAEEAAAHETCNTVKSDLELAPVNGGHAEKKTSVKKKKEQRHEREGENVNKSRPEIEAEAANADSKHKKKKNEDLEGSNSALSKELPTVSIALPGSIIDNAQSLELATRLAGQIARAATIFRIDESILKIVQTYPWSPI</sequence>
<evidence type="ECO:0000313" key="4">
    <source>
        <dbReference type="Proteomes" id="UP000595140"/>
    </source>
</evidence>
<dbReference type="PANTHER" id="PTHR12150:SF13">
    <property type="entry name" value="METHYLTRANSFERASE C9ORF114-RELATED"/>
    <property type="match status" value="1"/>
</dbReference>
<feature type="region of interest" description="Disordered" evidence="2">
    <location>
        <begin position="1"/>
        <end position="94"/>
    </location>
</feature>
<dbReference type="OrthoDB" id="361029at2759"/>
<accession>A0A484LU37</accession>
<gene>
    <name evidence="3" type="ORF">CCAM_LOCUS21610</name>
</gene>
<dbReference type="PANTHER" id="PTHR12150">
    <property type="entry name" value="CLASS IV SAM-BINDING METHYLTRANSFERASE-RELATED"/>
    <property type="match status" value="1"/>
</dbReference>
<name>A0A484LU37_9ASTE</name>
<dbReference type="SUPFAM" id="SSF75217">
    <property type="entry name" value="alpha/beta knot"/>
    <property type="match status" value="1"/>
</dbReference>
<organism evidence="3 4">
    <name type="scientific">Cuscuta campestris</name>
    <dbReference type="NCBI Taxonomy" id="132261"/>
    <lineage>
        <taxon>Eukaryota</taxon>
        <taxon>Viridiplantae</taxon>
        <taxon>Streptophyta</taxon>
        <taxon>Embryophyta</taxon>
        <taxon>Tracheophyta</taxon>
        <taxon>Spermatophyta</taxon>
        <taxon>Magnoliopsida</taxon>
        <taxon>eudicotyledons</taxon>
        <taxon>Gunneridae</taxon>
        <taxon>Pentapetalae</taxon>
        <taxon>asterids</taxon>
        <taxon>lamiids</taxon>
        <taxon>Solanales</taxon>
        <taxon>Convolvulaceae</taxon>
        <taxon>Cuscuteae</taxon>
        <taxon>Cuscuta</taxon>
        <taxon>Cuscuta subgen. Grammica</taxon>
        <taxon>Cuscuta sect. Cleistogrammica</taxon>
    </lineage>
</organism>
<feature type="compositionally biased region" description="Basic and acidic residues" evidence="2">
    <location>
        <begin position="48"/>
        <end position="64"/>
    </location>
</feature>
<comment type="similarity">
    <text evidence="1">Belongs to the class IV-like SAM-binding methyltransferase superfamily.</text>
</comment>
<evidence type="ECO:0000256" key="1">
    <source>
        <dbReference type="ARBA" id="ARBA00009841"/>
    </source>
</evidence>
<dbReference type="Proteomes" id="UP000595140">
    <property type="component" value="Unassembled WGS sequence"/>
</dbReference>